<evidence type="ECO:0000256" key="9">
    <source>
        <dbReference type="ARBA" id="ARBA00023136"/>
    </source>
</evidence>
<dbReference type="EMBL" id="BLLK01000022">
    <property type="protein sequence ID" value="GFH46907.1"/>
    <property type="molecule type" value="Genomic_DNA"/>
</dbReference>
<comment type="subcellular location">
    <subcellularLocation>
        <location evidence="1 10">Endoplasmic reticulum membrane</location>
        <topology evidence="1 10">Multi-pass membrane protein</topology>
    </subcellularLocation>
</comment>
<comment type="caution">
    <text evidence="12">The sequence shown here is derived from an EMBL/GenBank/DDBJ whole genome shotgun (WGS) entry which is preliminary data.</text>
</comment>
<comment type="similarity">
    <text evidence="3 10">Belongs to the glycosyltransferase 22 family.</text>
</comment>
<evidence type="ECO:0000256" key="5">
    <source>
        <dbReference type="ARBA" id="ARBA00022679"/>
    </source>
</evidence>
<feature type="transmembrane region" description="Helical" evidence="10">
    <location>
        <begin position="180"/>
        <end position="211"/>
    </location>
</feature>
<keyword evidence="9 10" id="KW-0472">Membrane</keyword>
<evidence type="ECO:0000313" key="13">
    <source>
        <dbReference type="Proteomes" id="UP001054902"/>
    </source>
</evidence>
<evidence type="ECO:0000256" key="3">
    <source>
        <dbReference type="ARBA" id="ARBA00007063"/>
    </source>
</evidence>
<name>A0AAD3H1A3_9STRA</name>
<feature type="transmembrane region" description="Helical" evidence="10">
    <location>
        <begin position="333"/>
        <end position="352"/>
    </location>
</feature>
<proteinExistence type="inferred from homology"/>
<reference evidence="12 13" key="1">
    <citation type="journal article" date="2021" name="Sci. Rep.">
        <title>The genome of the diatom Chaetoceros tenuissimus carries an ancient integrated fragment of an extant virus.</title>
        <authorList>
            <person name="Hongo Y."/>
            <person name="Kimura K."/>
            <person name="Takaki Y."/>
            <person name="Yoshida Y."/>
            <person name="Baba S."/>
            <person name="Kobayashi G."/>
            <person name="Nagasaki K."/>
            <person name="Hano T."/>
            <person name="Tomaru Y."/>
        </authorList>
    </citation>
    <scope>NUCLEOTIDE SEQUENCE [LARGE SCALE GENOMIC DNA]</scope>
    <source>
        <strain evidence="12 13">NIES-3715</strain>
    </source>
</reference>
<feature type="transmembrane region" description="Helical" evidence="10">
    <location>
        <begin position="298"/>
        <end position="321"/>
    </location>
</feature>
<feature type="transmembrane region" description="Helical" evidence="10">
    <location>
        <begin position="401"/>
        <end position="419"/>
    </location>
</feature>
<dbReference type="PANTHER" id="PTHR22760:SF2">
    <property type="entry name" value="ALPHA-1,2-MANNOSYLTRANSFERASE ALG9"/>
    <property type="match status" value="1"/>
</dbReference>
<dbReference type="Pfam" id="PF03901">
    <property type="entry name" value="Glyco_transf_22"/>
    <property type="match status" value="1"/>
</dbReference>
<feature type="signal peptide" evidence="11">
    <location>
        <begin position="1"/>
        <end position="27"/>
    </location>
</feature>
<evidence type="ECO:0000256" key="6">
    <source>
        <dbReference type="ARBA" id="ARBA00022692"/>
    </source>
</evidence>
<dbReference type="AlphaFoldDB" id="A0AAD3H1A3"/>
<dbReference type="Proteomes" id="UP001054902">
    <property type="component" value="Unassembled WGS sequence"/>
</dbReference>
<keyword evidence="6 10" id="KW-0812">Transmembrane</keyword>
<keyword evidence="7 10" id="KW-0256">Endoplasmic reticulum</keyword>
<dbReference type="GO" id="GO:0005789">
    <property type="term" value="C:endoplasmic reticulum membrane"/>
    <property type="evidence" value="ECO:0007669"/>
    <property type="project" value="UniProtKB-SubCell"/>
</dbReference>
<evidence type="ECO:0000256" key="8">
    <source>
        <dbReference type="ARBA" id="ARBA00022989"/>
    </source>
</evidence>
<sequence length="593" mass="68631">MVVRGVRDWPLHLAALHIAIRIGLANTAPITDCDEVFNYWEPLHFLQRGFGMQTWEYSPTYALRTYAYLLPLHMISKFYALIFSCEKVQLFHLLRITLAFFVSISELHLVKSIPSKWISYMTWIFLISSAGMYHSSPALLPSSTVMMFVMNSMAEQFHFFTKVQRNDDIPVCRNHLYRAIVWGLLAVLVTGWPFCGVLFVPLGFQAVFYAYQSEKKKIGLSVVAVILLLLRVLVICTIIQICVMVIDYHYYGKIISPTWNIFVYNTGYGSAGDDGINRDILYGVDDYKYYVKNLLLNWNGVAIMSFAALPIIVLDMIVSAFKRRSEQVQNISHSQMILTLLPMYLWSLVVFSRPHKEERFLFPIYPYMALGASVSLNYCIESTGLHKIFVKTMFKKISIDAMKAAILTMMILPCALFGISRSMVLYDGYTAPLTLYSNLSRVLAENHAFDQLVCVGGEWYRFPSSYYLSQRSSLAFLKSSFDGQLPQPFTKHGSREQSLLEQGNFNDWNREEMDRYVDISDCAYTIELVKNDVEDRGSSEVERYMEDDEYDWELLEEVDFLNAEETSFLHRVLYLPFIRKVSYQKYALFKRKN</sequence>
<keyword evidence="5 12" id="KW-0808">Transferase</keyword>
<keyword evidence="13" id="KW-1185">Reference proteome</keyword>
<feature type="transmembrane region" description="Helical" evidence="10">
    <location>
        <begin position="364"/>
        <end position="380"/>
    </location>
</feature>
<feature type="transmembrane region" description="Helical" evidence="10">
    <location>
        <begin position="66"/>
        <end position="84"/>
    </location>
</feature>
<dbReference type="GO" id="GO:0000026">
    <property type="term" value="F:alpha-1,2-mannosyltransferase activity"/>
    <property type="evidence" value="ECO:0007669"/>
    <property type="project" value="TreeGrafter"/>
</dbReference>
<dbReference type="EC" id="2.4.1.-" evidence="10"/>
<evidence type="ECO:0000256" key="7">
    <source>
        <dbReference type="ARBA" id="ARBA00022824"/>
    </source>
</evidence>
<organism evidence="12 13">
    <name type="scientific">Chaetoceros tenuissimus</name>
    <dbReference type="NCBI Taxonomy" id="426638"/>
    <lineage>
        <taxon>Eukaryota</taxon>
        <taxon>Sar</taxon>
        <taxon>Stramenopiles</taxon>
        <taxon>Ochrophyta</taxon>
        <taxon>Bacillariophyta</taxon>
        <taxon>Coscinodiscophyceae</taxon>
        <taxon>Chaetocerotophycidae</taxon>
        <taxon>Chaetocerotales</taxon>
        <taxon>Chaetocerotaceae</taxon>
        <taxon>Chaetoceros</taxon>
    </lineage>
</organism>
<evidence type="ECO:0000313" key="12">
    <source>
        <dbReference type="EMBL" id="GFH46907.1"/>
    </source>
</evidence>
<keyword evidence="4 10" id="KW-0328">Glycosyltransferase</keyword>
<keyword evidence="8 10" id="KW-1133">Transmembrane helix</keyword>
<dbReference type="GO" id="GO:0006487">
    <property type="term" value="P:protein N-linked glycosylation"/>
    <property type="evidence" value="ECO:0007669"/>
    <property type="project" value="TreeGrafter"/>
</dbReference>
<comment type="pathway">
    <text evidence="2">Protein modification; protein glycosylation.</text>
</comment>
<dbReference type="InterPro" id="IPR005599">
    <property type="entry name" value="GPI_mannosylTrfase"/>
</dbReference>
<evidence type="ECO:0000256" key="1">
    <source>
        <dbReference type="ARBA" id="ARBA00004477"/>
    </source>
</evidence>
<evidence type="ECO:0000256" key="10">
    <source>
        <dbReference type="RuleBase" id="RU363075"/>
    </source>
</evidence>
<keyword evidence="11" id="KW-0732">Signal</keyword>
<feature type="chain" id="PRO_5042195192" description="Mannosyltransferase" evidence="11">
    <location>
        <begin position="28"/>
        <end position="593"/>
    </location>
</feature>
<evidence type="ECO:0000256" key="11">
    <source>
        <dbReference type="SAM" id="SignalP"/>
    </source>
</evidence>
<feature type="transmembrane region" description="Helical" evidence="10">
    <location>
        <begin position="218"/>
        <end position="246"/>
    </location>
</feature>
<protein>
    <recommendedName>
        <fullName evidence="10">Mannosyltransferase</fullName>
        <ecNumber evidence="10">2.4.1.-</ecNumber>
    </recommendedName>
</protein>
<accession>A0AAD3H1A3</accession>
<gene>
    <name evidence="12" type="ORF">CTEN210_03381</name>
</gene>
<feature type="transmembrane region" description="Helical" evidence="10">
    <location>
        <begin position="90"/>
        <end position="110"/>
    </location>
</feature>
<dbReference type="PANTHER" id="PTHR22760">
    <property type="entry name" value="GLYCOSYLTRANSFERASE"/>
    <property type="match status" value="1"/>
</dbReference>
<evidence type="ECO:0000256" key="4">
    <source>
        <dbReference type="ARBA" id="ARBA00022676"/>
    </source>
</evidence>
<feature type="transmembrane region" description="Helical" evidence="10">
    <location>
        <begin position="117"/>
        <end position="136"/>
    </location>
</feature>
<evidence type="ECO:0000256" key="2">
    <source>
        <dbReference type="ARBA" id="ARBA00004922"/>
    </source>
</evidence>